<dbReference type="InterPro" id="IPR036388">
    <property type="entry name" value="WH-like_DNA-bd_sf"/>
</dbReference>
<keyword evidence="1" id="KW-0805">Transcription regulation</keyword>
<proteinExistence type="predicted"/>
<evidence type="ECO:0000256" key="1">
    <source>
        <dbReference type="ARBA" id="ARBA00023015"/>
    </source>
</evidence>
<feature type="domain" description="HTH marR-type" evidence="4">
    <location>
        <begin position="1"/>
        <end position="132"/>
    </location>
</feature>
<keyword evidence="2" id="KW-0238">DNA-binding</keyword>
<dbReference type="PANTHER" id="PTHR42756">
    <property type="entry name" value="TRANSCRIPTIONAL REGULATOR, MARR"/>
    <property type="match status" value="1"/>
</dbReference>
<evidence type="ECO:0000313" key="6">
    <source>
        <dbReference type="Proteomes" id="UP000051789"/>
    </source>
</evidence>
<protein>
    <recommendedName>
        <fullName evidence="4">HTH marR-type domain-containing protein</fullName>
    </recommendedName>
</protein>
<dbReference type="Proteomes" id="UP000051789">
    <property type="component" value="Unassembled WGS sequence"/>
</dbReference>
<dbReference type="PRINTS" id="PR00598">
    <property type="entry name" value="HTHMARR"/>
</dbReference>
<dbReference type="PROSITE" id="PS50995">
    <property type="entry name" value="HTH_MARR_2"/>
    <property type="match status" value="1"/>
</dbReference>
<dbReference type="SMART" id="SM00347">
    <property type="entry name" value="HTH_MARR"/>
    <property type="match status" value="1"/>
</dbReference>
<reference evidence="5 6" key="1">
    <citation type="journal article" date="2015" name="Genome Announc.">
        <title>Expanding the biotechnology potential of lactobacilli through comparative genomics of 213 strains and associated genera.</title>
        <authorList>
            <person name="Sun Z."/>
            <person name="Harris H.M."/>
            <person name="McCann A."/>
            <person name="Guo C."/>
            <person name="Argimon S."/>
            <person name="Zhang W."/>
            <person name="Yang X."/>
            <person name="Jeffery I.B."/>
            <person name="Cooney J.C."/>
            <person name="Kagawa T.F."/>
            <person name="Liu W."/>
            <person name="Song Y."/>
            <person name="Salvetti E."/>
            <person name="Wrobel A."/>
            <person name="Rasinkangas P."/>
            <person name="Parkhill J."/>
            <person name="Rea M.C."/>
            <person name="O'Sullivan O."/>
            <person name="Ritari J."/>
            <person name="Douillard F.P."/>
            <person name="Paul Ross R."/>
            <person name="Yang R."/>
            <person name="Briner A.E."/>
            <person name="Felis G.E."/>
            <person name="de Vos W.M."/>
            <person name="Barrangou R."/>
            <person name="Klaenhammer T.R."/>
            <person name="Caufield P.W."/>
            <person name="Cui Y."/>
            <person name="Zhang H."/>
            <person name="O'Toole P.W."/>
        </authorList>
    </citation>
    <scope>NUCLEOTIDE SEQUENCE [LARGE SCALE GENOMIC DNA]</scope>
    <source>
        <strain evidence="5 6">DSM 22698</strain>
    </source>
</reference>
<gene>
    <name evidence="5" type="ORF">FD19_GL001078</name>
</gene>
<evidence type="ECO:0000256" key="2">
    <source>
        <dbReference type="ARBA" id="ARBA00023125"/>
    </source>
</evidence>
<dbReference type="InterPro" id="IPR000835">
    <property type="entry name" value="HTH_MarR-typ"/>
</dbReference>
<dbReference type="InterPro" id="IPR036390">
    <property type="entry name" value="WH_DNA-bd_sf"/>
</dbReference>
<keyword evidence="6" id="KW-1185">Reference proteome</keyword>
<evidence type="ECO:0000313" key="5">
    <source>
        <dbReference type="EMBL" id="KRM87566.1"/>
    </source>
</evidence>
<dbReference type="Pfam" id="PF12802">
    <property type="entry name" value="MarR_2"/>
    <property type="match status" value="1"/>
</dbReference>
<accession>A0A0R2C768</accession>
<evidence type="ECO:0000259" key="4">
    <source>
        <dbReference type="PROSITE" id="PS50995"/>
    </source>
</evidence>
<evidence type="ECO:0000256" key="3">
    <source>
        <dbReference type="ARBA" id="ARBA00023163"/>
    </source>
</evidence>
<dbReference type="GO" id="GO:0003700">
    <property type="term" value="F:DNA-binding transcription factor activity"/>
    <property type="evidence" value="ECO:0007669"/>
    <property type="project" value="InterPro"/>
</dbReference>
<dbReference type="AlphaFoldDB" id="A0A0R2C768"/>
<dbReference type="PATRIC" id="fig|1423810.4.peg.1107"/>
<dbReference type="GO" id="GO:0003677">
    <property type="term" value="F:DNA binding"/>
    <property type="evidence" value="ECO:0007669"/>
    <property type="project" value="UniProtKB-KW"/>
</dbReference>
<dbReference type="Gene3D" id="1.10.10.10">
    <property type="entry name" value="Winged helix-like DNA-binding domain superfamily/Winged helix DNA-binding domain"/>
    <property type="match status" value="1"/>
</dbReference>
<dbReference type="PANTHER" id="PTHR42756:SF1">
    <property type="entry name" value="TRANSCRIPTIONAL REPRESSOR OF EMRAB OPERON"/>
    <property type="match status" value="1"/>
</dbReference>
<comment type="caution">
    <text evidence="5">The sequence shown here is derived from an EMBL/GenBank/DDBJ whole genome shotgun (WGS) entry which is preliminary data.</text>
</comment>
<name>A0A0R2C768_9LACO</name>
<sequence length="143" mass="16209">MINDLLRQIMINQQHSLQDTLTLNVGLTPQQTRTLNVIQQQPGIIQRELADIFHRRSASISNLLQILERDGYIERKIPADSGRSKQIFITDKGKNAIQGFDQYFDDVENRMVANLTEKEQGQLITLLGKVASAYSEESRPADA</sequence>
<dbReference type="STRING" id="1423810.FD19_GL001078"/>
<dbReference type="SUPFAM" id="SSF46785">
    <property type="entry name" value="Winged helix' DNA-binding domain"/>
    <property type="match status" value="1"/>
</dbReference>
<keyword evidence="3" id="KW-0804">Transcription</keyword>
<organism evidence="5 6">
    <name type="scientific">Lacticaseibacillus thailandensis DSM 22698 = JCM 13996</name>
    <dbReference type="NCBI Taxonomy" id="1423810"/>
    <lineage>
        <taxon>Bacteria</taxon>
        <taxon>Bacillati</taxon>
        <taxon>Bacillota</taxon>
        <taxon>Bacilli</taxon>
        <taxon>Lactobacillales</taxon>
        <taxon>Lactobacillaceae</taxon>
        <taxon>Lacticaseibacillus</taxon>
    </lineage>
</organism>
<dbReference type="EMBL" id="AYZK01000002">
    <property type="protein sequence ID" value="KRM87566.1"/>
    <property type="molecule type" value="Genomic_DNA"/>
</dbReference>
<dbReference type="InterPro" id="IPR023187">
    <property type="entry name" value="Tscrpt_reg_MarR-type_CS"/>
</dbReference>
<dbReference type="PROSITE" id="PS01117">
    <property type="entry name" value="HTH_MARR_1"/>
    <property type="match status" value="1"/>
</dbReference>